<evidence type="ECO:0000256" key="1">
    <source>
        <dbReference type="SAM" id="SignalP"/>
    </source>
</evidence>
<gene>
    <name evidence="2" type="ORF">LG651_03980</name>
</gene>
<feature type="signal peptide" evidence="1">
    <location>
        <begin position="1"/>
        <end position="19"/>
    </location>
</feature>
<dbReference type="RefSeq" id="WP_226694852.1">
    <property type="nucleotide sequence ID" value="NZ_JAJAPX010000001.1"/>
</dbReference>
<evidence type="ECO:0000313" key="2">
    <source>
        <dbReference type="EMBL" id="MCB4807399.1"/>
    </source>
</evidence>
<proteinExistence type="predicted"/>
<evidence type="ECO:0000313" key="3">
    <source>
        <dbReference type="Proteomes" id="UP001139286"/>
    </source>
</evidence>
<accession>A0A9X1I6R5</accession>
<sequence>MRCFFSIILVLVFTLQSFAQRIKTESGDISILIGEKELSVTFGYDNIKVHGYDTEAEFVKDKAQIRENHEPGSGAVFEKAWFADRETVYEPLFVKDINKAIPKKRRINLVKNNPKAKYNLHIETLWVFPGYNVGWSHPAKIDVALKVYEINNPENVVWQSQAPIRIQAKVAPYERELRIGAAYNDLGILLSWYFKKKLK</sequence>
<organism evidence="2 3">
    <name type="scientific">Neotamlana sargassicola</name>
    <dbReference type="NCBI Taxonomy" id="2883125"/>
    <lineage>
        <taxon>Bacteria</taxon>
        <taxon>Pseudomonadati</taxon>
        <taxon>Bacteroidota</taxon>
        <taxon>Flavobacteriia</taxon>
        <taxon>Flavobacteriales</taxon>
        <taxon>Flavobacteriaceae</taxon>
        <taxon>Neotamlana</taxon>
    </lineage>
</organism>
<feature type="chain" id="PRO_5040864850" evidence="1">
    <location>
        <begin position="20"/>
        <end position="199"/>
    </location>
</feature>
<reference evidence="2" key="1">
    <citation type="submission" date="2021-10" db="EMBL/GenBank/DDBJ databases">
        <title>Tamlana sargassums sp. nov., and Tamlana laminarinivorans sp. nov., two new bacteria isolated from the brown alga.</title>
        <authorList>
            <person name="Li J."/>
        </authorList>
    </citation>
    <scope>NUCLEOTIDE SEQUENCE</scope>
    <source>
        <strain evidence="2">62-3</strain>
    </source>
</reference>
<comment type="caution">
    <text evidence="2">The sequence shown here is derived from an EMBL/GenBank/DDBJ whole genome shotgun (WGS) entry which is preliminary data.</text>
</comment>
<keyword evidence="1" id="KW-0732">Signal</keyword>
<dbReference type="AlphaFoldDB" id="A0A9X1I6R5"/>
<keyword evidence="3" id="KW-1185">Reference proteome</keyword>
<name>A0A9X1I6R5_9FLAO</name>
<dbReference type="EMBL" id="JAJAPX010000001">
    <property type="protein sequence ID" value="MCB4807399.1"/>
    <property type="molecule type" value="Genomic_DNA"/>
</dbReference>
<dbReference type="Proteomes" id="UP001139286">
    <property type="component" value="Unassembled WGS sequence"/>
</dbReference>
<protein>
    <submittedName>
        <fullName evidence="2">Uncharacterized protein</fullName>
    </submittedName>
</protein>